<comment type="similarity">
    <text evidence="5">Belongs to the class I-like SAM-binding methyltransferase superfamily. Cation-dependent O-methyltransferase family.</text>
</comment>
<keyword evidence="2" id="KW-0489">Methyltransferase</keyword>
<organism evidence="6">
    <name type="scientific">Bixa orellana</name>
    <name type="common">Lipstick tree</name>
    <dbReference type="NCBI Taxonomy" id="66672"/>
    <lineage>
        <taxon>Eukaryota</taxon>
        <taxon>Viridiplantae</taxon>
        <taxon>Streptophyta</taxon>
        <taxon>Embryophyta</taxon>
        <taxon>Tracheophyta</taxon>
        <taxon>Spermatophyta</taxon>
        <taxon>Magnoliopsida</taxon>
        <taxon>eudicotyledons</taxon>
        <taxon>Gunneridae</taxon>
        <taxon>Pentapetalae</taxon>
        <taxon>rosids</taxon>
        <taxon>malvids</taxon>
        <taxon>Malvales</taxon>
        <taxon>Bixaceae</taxon>
        <taxon>Bixa</taxon>
    </lineage>
</organism>
<dbReference type="InterPro" id="IPR029063">
    <property type="entry name" value="SAM-dependent_MTases_sf"/>
</dbReference>
<dbReference type="PANTHER" id="PTHR10509">
    <property type="entry name" value="O-METHYLTRANSFERASE-RELATED"/>
    <property type="match status" value="1"/>
</dbReference>
<keyword evidence="3" id="KW-0808">Transferase</keyword>
<evidence type="ECO:0000256" key="5">
    <source>
        <dbReference type="ARBA" id="ARBA00023453"/>
    </source>
</evidence>
<sequence>MQPANEGSFDFAFVDADKVNLEKYHERLLKLVRVGGLIVHDNTLWGGTLVKDKASMSDTRKKYWQTAIDFNKFIAADTSVEISQVPIGDGMTICRRLY</sequence>
<dbReference type="SUPFAM" id="SSF53335">
    <property type="entry name" value="S-adenosyl-L-methionine-dependent methyltransferases"/>
    <property type="match status" value="1"/>
</dbReference>
<dbReference type="GO" id="GO:0032259">
    <property type="term" value="P:methylation"/>
    <property type="evidence" value="ECO:0007669"/>
    <property type="project" value="UniProtKB-KW"/>
</dbReference>
<keyword evidence="4" id="KW-0949">S-adenosyl-L-methionine</keyword>
<evidence type="ECO:0000256" key="4">
    <source>
        <dbReference type="ARBA" id="ARBA00022691"/>
    </source>
</evidence>
<dbReference type="GO" id="GO:0008757">
    <property type="term" value="F:S-adenosylmethionine-dependent methyltransferase activity"/>
    <property type="evidence" value="ECO:0007669"/>
    <property type="project" value="TreeGrafter"/>
</dbReference>
<name>A0A9Y1EIE1_BIXOR</name>
<evidence type="ECO:0000256" key="1">
    <source>
        <dbReference type="ARBA" id="ARBA00001968"/>
    </source>
</evidence>
<evidence type="ECO:0000313" key="6">
    <source>
        <dbReference type="EMBL" id="QTZ19601.1"/>
    </source>
</evidence>
<evidence type="ECO:0000256" key="3">
    <source>
        <dbReference type="ARBA" id="ARBA00022679"/>
    </source>
</evidence>
<dbReference type="PROSITE" id="PS51682">
    <property type="entry name" value="SAM_OMT_I"/>
    <property type="match status" value="1"/>
</dbReference>
<dbReference type="InterPro" id="IPR050362">
    <property type="entry name" value="Cation-dep_OMT"/>
</dbReference>
<comment type="cofactor">
    <cofactor evidence="1">
        <name>a divalent metal cation</name>
        <dbReference type="ChEBI" id="CHEBI:60240"/>
    </cofactor>
</comment>
<dbReference type="InterPro" id="IPR002935">
    <property type="entry name" value="SAM_O-MeTrfase"/>
</dbReference>
<accession>A0A9Y1EIE1</accession>
<dbReference type="EMBL" id="MW885475">
    <property type="protein sequence ID" value="QTZ19601.1"/>
    <property type="molecule type" value="mRNA"/>
</dbReference>
<protein>
    <submittedName>
        <fullName evidence="6">Caffeoyl- O-methyltransferase At4g26220</fullName>
    </submittedName>
</protein>
<reference evidence="6" key="1">
    <citation type="submission" date="2021-04" db="EMBL/GenBank/DDBJ databases">
        <title>Transcriptome analysis for identification of genes encoding DOXP/MEP, carotenoid and bixin pathway enzymes in seeds of Bixa orellana.</title>
        <authorList>
            <person name="Moreira V.S."/>
            <person name="Soares V.L.F."/>
            <person name="de Souza V.C."/>
            <person name="Goliatt P.V.Z.C."/>
            <person name="Reboucas T.N.H."/>
            <person name="Otoni W.C."/>
            <person name="Costa M.G.C."/>
        </authorList>
    </citation>
    <scope>NUCLEOTIDE SEQUENCE</scope>
    <source>
        <strain evidence="6">C17873_g2_i1_m.149093</strain>
    </source>
</reference>
<dbReference type="Pfam" id="PF01596">
    <property type="entry name" value="Methyltransf_3"/>
    <property type="match status" value="1"/>
</dbReference>
<dbReference type="AlphaFoldDB" id="A0A9Y1EIE1"/>
<dbReference type="PANTHER" id="PTHR10509:SF82">
    <property type="entry name" value="CAFFEOYL-COA O-METHYLTRANSFERASE-LIKE"/>
    <property type="match status" value="1"/>
</dbReference>
<proteinExistence type="evidence at transcript level"/>
<dbReference type="GO" id="GO:0008171">
    <property type="term" value="F:O-methyltransferase activity"/>
    <property type="evidence" value="ECO:0007669"/>
    <property type="project" value="InterPro"/>
</dbReference>
<evidence type="ECO:0000256" key="2">
    <source>
        <dbReference type="ARBA" id="ARBA00022603"/>
    </source>
</evidence>
<dbReference type="Gene3D" id="3.40.50.150">
    <property type="entry name" value="Vaccinia Virus protein VP39"/>
    <property type="match status" value="1"/>
</dbReference>